<evidence type="ECO:0000313" key="2">
    <source>
        <dbReference type="Proteomes" id="UP000003843"/>
    </source>
</evidence>
<gene>
    <name evidence="1" type="ORF">NEILACOT_03778</name>
</gene>
<evidence type="ECO:0000313" key="1">
    <source>
        <dbReference type="EMBL" id="EEZ76253.1"/>
    </source>
</evidence>
<dbReference type="Proteomes" id="UP000003843">
    <property type="component" value="Unassembled WGS sequence"/>
</dbReference>
<name>D0W8C5_NEILA</name>
<comment type="caution">
    <text evidence="1">The sequence shown here is derived from an EMBL/GenBank/DDBJ whole genome shotgun (WGS) entry which is preliminary data.</text>
</comment>
<reference evidence="1 2" key="1">
    <citation type="submission" date="2009-10" db="EMBL/GenBank/DDBJ databases">
        <authorList>
            <person name="Weinstock G."/>
            <person name="Sodergren E."/>
            <person name="Clifton S."/>
            <person name="Fulton L."/>
            <person name="Fulton B."/>
            <person name="Courtney L."/>
            <person name="Fronick C."/>
            <person name="Harrison M."/>
            <person name="Strong C."/>
            <person name="Farmer C."/>
            <person name="Delahaunty K."/>
            <person name="Markovic C."/>
            <person name="Hall O."/>
            <person name="Minx P."/>
            <person name="Tomlinson C."/>
            <person name="Mitreva M."/>
            <person name="Nelson J."/>
            <person name="Hou S."/>
            <person name="Wollam A."/>
            <person name="Pepin K.H."/>
            <person name="Johnson M."/>
            <person name="Bhonagiri V."/>
            <person name="Nash W.E."/>
            <person name="Warren W."/>
            <person name="Chinwalla A."/>
            <person name="Mardis E.R."/>
            <person name="Wilson R.K."/>
        </authorList>
    </citation>
    <scope>NUCLEOTIDE SEQUENCE [LARGE SCALE GENOMIC DNA]</scope>
    <source>
        <strain evidence="1 2">ATCC 23970</strain>
    </source>
</reference>
<organism evidence="1 2">
    <name type="scientific">Neisseria lactamica ATCC 23970</name>
    <dbReference type="NCBI Taxonomy" id="546265"/>
    <lineage>
        <taxon>Bacteria</taxon>
        <taxon>Pseudomonadati</taxon>
        <taxon>Pseudomonadota</taxon>
        <taxon>Betaproteobacteria</taxon>
        <taxon>Neisseriales</taxon>
        <taxon>Neisseriaceae</taxon>
        <taxon>Neisseria</taxon>
    </lineage>
</organism>
<dbReference type="AlphaFoldDB" id="D0W8C5"/>
<protein>
    <submittedName>
        <fullName evidence="1">Uncharacterized protein</fullName>
    </submittedName>
</protein>
<dbReference type="EMBL" id="ACEQ02000007">
    <property type="protein sequence ID" value="EEZ76253.1"/>
    <property type="molecule type" value="Genomic_DNA"/>
</dbReference>
<proteinExistence type="predicted"/>
<sequence>MPDGISANPPRLARNGDFTIPTLKVPIFHKRPHTAQQYR</sequence>
<accession>D0W8C5</accession>